<dbReference type="EMBL" id="CAJVPM010025143">
    <property type="protein sequence ID" value="CAG8656614.1"/>
    <property type="molecule type" value="Genomic_DNA"/>
</dbReference>
<evidence type="ECO:0000313" key="1">
    <source>
        <dbReference type="EMBL" id="CAG8656614.1"/>
    </source>
</evidence>
<sequence>MEDLIILILVKKLTEVKQASRLGLVVKIVKINELPESATTNDTENDISDDDDWLRLYYIRKFDVCEFDVPNAKSFTIAVGPDLAFYLMDGMLISADFHQLSNGFWYWDNTIYIYPSYYTKPDESDSDE</sequence>
<proteinExistence type="predicted"/>
<gene>
    <name evidence="1" type="ORF">SCALOS_LOCUS8870</name>
</gene>
<dbReference type="Proteomes" id="UP000789860">
    <property type="component" value="Unassembled WGS sequence"/>
</dbReference>
<comment type="caution">
    <text evidence="1">The sequence shown here is derived from an EMBL/GenBank/DDBJ whole genome shotgun (WGS) entry which is preliminary data.</text>
</comment>
<evidence type="ECO:0000313" key="2">
    <source>
        <dbReference type="Proteomes" id="UP000789860"/>
    </source>
</evidence>
<protein>
    <submittedName>
        <fullName evidence="1">571_t:CDS:1</fullName>
    </submittedName>
</protein>
<name>A0ACA9NMV7_9GLOM</name>
<keyword evidence="2" id="KW-1185">Reference proteome</keyword>
<reference evidence="1" key="1">
    <citation type="submission" date="2021-06" db="EMBL/GenBank/DDBJ databases">
        <authorList>
            <person name="Kallberg Y."/>
            <person name="Tangrot J."/>
            <person name="Rosling A."/>
        </authorList>
    </citation>
    <scope>NUCLEOTIDE SEQUENCE</scope>
    <source>
        <strain evidence="1">AU212A</strain>
    </source>
</reference>
<accession>A0ACA9NMV7</accession>
<organism evidence="1 2">
    <name type="scientific">Scutellospora calospora</name>
    <dbReference type="NCBI Taxonomy" id="85575"/>
    <lineage>
        <taxon>Eukaryota</taxon>
        <taxon>Fungi</taxon>
        <taxon>Fungi incertae sedis</taxon>
        <taxon>Mucoromycota</taxon>
        <taxon>Glomeromycotina</taxon>
        <taxon>Glomeromycetes</taxon>
        <taxon>Diversisporales</taxon>
        <taxon>Gigasporaceae</taxon>
        <taxon>Scutellospora</taxon>
    </lineage>
</organism>